<name>A0A1U8IFN7_GOSHI</name>
<protein>
    <recommendedName>
        <fullName evidence="2">Retrotransposon gag domain-containing protein</fullName>
    </recommendedName>
</protein>
<dbReference type="PaxDb" id="3635-A0A1U8IFN7"/>
<accession>A0A1U8IFN7</accession>
<evidence type="ECO:0000259" key="2">
    <source>
        <dbReference type="Pfam" id="PF03732"/>
    </source>
</evidence>
<evidence type="ECO:0000313" key="3">
    <source>
        <dbReference type="Proteomes" id="UP000818029"/>
    </source>
</evidence>
<dbReference type="Proteomes" id="UP000818029">
    <property type="component" value="Chromosome A13"/>
</dbReference>
<reference evidence="3" key="1">
    <citation type="journal article" date="2020" name="Nat. Genet.">
        <title>Genomic diversifications of five Gossypium allopolyploid species and their impact on cotton improvement.</title>
        <authorList>
            <person name="Chen Z.J."/>
            <person name="Sreedasyam A."/>
            <person name="Ando A."/>
            <person name="Song Q."/>
            <person name="De Santiago L.M."/>
            <person name="Hulse-Kemp A.M."/>
            <person name="Ding M."/>
            <person name="Ye W."/>
            <person name="Kirkbride R.C."/>
            <person name="Jenkins J."/>
            <person name="Plott C."/>
            <person name="Lovell J."/>
            <person name="Lin Y.M."/>
            <person name="Vaughn R."/>
            <person name="Liu B."/>
            <person name="Simpson S."/>
            <person name="Scheffler B.E."/>
            <person name="Wen L."/>
            <person name="Saski C.A."/>
            <person name="Grover C.E."/>
            <person name="Hu G."/>
            <person name="Conover J.L."/>
            <person name="Carlson J.W."/>
            <person name="Shu S."/>
            <person name="Boston L.B."/>
            <person name="Williams M."/>
            <person name="Peterson D.G."/>
            <person name="McGee K."/>
            <person name="Jones D.C."/>
            <person name="Wendel J.F."/>
            <person name="Stelly D.M."/>
            <person name="Grimwood J."/>
            <person name="Schmutz J."/>
        </authorList>
    </citation>
    <scope>NUCLEOTIDE SEQUENCE [LARGE SCALE GENOMIC DNA]</scope>
    <source>
        <strain evidence="3">cv. TM-1</strain>
    </source>
</reference>
<dbReference type="OrthoDB" id="2272416at2759"/>
<sequence>MGSMPNLDMSETLTTPKAETRSQSCLVRDDALSQAMLRVLEMVVGPCFGSESPGSVTERLWSNGTELFKGVTRVATTVAEYWLKATERITNNIDCTHELPSEEIYGASYVDARRREFMNLAQGDRTVAEYEVEFLRLCQYARWMVAAEYKKCVYFEDGLKDNLRVLIALQRERKFTVLVDNDKIIEEVKCVERQNTD</sequence>
<feature type="domain" description="Retrotransposon gag" evidence="2">
    <location>
        <begin position="108"/>
        <end position="160"/>
    </location>
</feature>
<dbReference type="InterPro" id="IPR005162">
    <property type="entry name" value="Retrotrans_gag_dom"/>
</dbReference>
<dbReference type="KEGG" id="ghi:107894407"/>
<feature type="region of interest" description="Disordered" evidence="1">
    <location>
        <begin position="1"/>
        <end position="21"/>
    </location>
</feature>
<dbReference type="PANTHER" id="PTHR34482:SF36">
    <property type="entry name" value="RETROTRANSPOSON GAG DOMAIN-CONTAINING PROTEIN"/>
    <property type="match status" value="1"/>
</dbReference>
<organism evidence="3 4">
    <name type="scientific">Gossypium hirsutum</name>
    <name type="common">Upland cotton</name>
    <name type="synonym">Gossypium mexicanum</name>
    <dbReference type="NCBI Taxonomy" id="3635"/>
    <lineage>
        <taxon>Eukaryota</taxon>
        <taxon>Viridiplantae</taxon>
        <taxon>Streptophyta</taxon>
        <taxon>Embryophyta</taxon>
        <taxon>Tracheophyta</taxon>
        <taxon>Spermatophyta</taxon>
        <taxon>Magnoliopsida</taxon>
        <taxon>eudicotyledons</taxon>
        <taxon>Gunneridae</taxon>
        <taxon>Pentapetalae</taxon>
        <taxon>rosids</taxon>
        <taxon>malvids</taxon>
        <taxon>Malvales</taxon>
        <taxon>Malvaceae</taxon>
        <taxon>Malvoideae</taxon>
        <taxon>Gossypium</taxon>
    </lineage>
</organism>
<proteinExistence type="predicted"/>
<dbReference type="PANTHER" id="PTHR34482">
    <property type="entry name" value="DNA DAMAGE-INDUCIBLE PROTEIN 1-LIKE"/>
    <property type="match status" value="1"/>
</dbReference>
<dbReference type="Pfam" id="PF03732">
    <property type="entry name" value="Retrotrans_gag"/>
    <property type="match status" value="1"/>
</dbReference>
<dbReference type="GeneID" id="107894407"/>
<dbReference type="RefSeq" id="XP_016675173.1">
    <property type="nucleotide sequence ID" value="XM_016819684.1"/>
</dbReference>
<keyword evidence="3" id="KW-1185">Reference proteome</keyword>
<evidence type="ECO:0000313" key="4">
    <source>
        <dbReference type="RefSeq" id="XP_016675173.1"/>
    </source>
</evidence>
<reference evidence="4" key="2">
    <citation type="submission" date="2025-08" db="UniProtKB">
        <authorList>
            <consortium name="RefSeq"/>
        </authorList>
    </citation>
    <scope>IDENTIFICATION</scope>
</reference>
<evidence type="ECO:0000256" key="1">
    <source>
        <dbReference type="SAM" id="MobiDB-lite"/>
    </source>
</evidence>
<feature type="compositionally biased region" description="Polar residues" evidence="1">
    <location>
        <begin position="9"/>
        <end position="21"/>
    </location>
</feature>
<dbReference type="AlphaFoldDB" id="A0A1U8IFN7"/>
<gene>
    <name evidence="4" type="primary">LOC107894407</name>
</gene>